<feature type="binding site" evidence="10 13">
    <location>
        <position position="440"/>
    </location>
    <ligand>
        <name>Mn(2+)</name>
        <dbReference type="ChEBI" id="CHEBI:29035"/>
        <label>2</label>
    </ligand>
</feature>
<dbReference type="CDD" id="cd16010">
    <property type="entry name" value="iPGM"/>
    <property type="match status" value="1"/>
</dbReference>
<dbReference type="GO" id="GO:0006007">
    <property type="term" value="P:glucose catabolic process"/>
    <property type="evidence" value="ECO:0007669"/>
    <property type="project" value="InterPro"/>
</dbReference>
<comment type="similarity">
    <text evidence="3 10">Belongs to the BPG-independent phosphoglycerate mutase family.</text>
</comment>
<dbReference type="GO" id="GO:0030145">
    <property type="term" value="F:manganese ion binding"/>
    <property type="evidence" value="ECO:0007669"/>
    <property type="project" value="UniProtKB-UniRule"/>
</dbReference>
<dbReference type="EMBL" id="QUNG01000008">
    <property type="protein sequence ID" value="REG82654.1"/>
    <property type="molecule type" value="Genomic_DNA"/>
</dbReference>
<keyword evidence="8 10" id="KW-0413">Isomerase</keyword>
<keyword evidence="17" id="KW-1185">Reference proteome</keyword>
<evidence type="ECO:0000256" key="1">
    <source>
        <dbReference type="ARBA" id="ARBA00000370"/>
    </source>
</evidence>
<gene>
    <name evidence="10" type="primary">gpmI</name>
    <name evidence="16" type="ORF">DFP81_10888</name>
</gene>
<dbReference type="InterPro" id="IPR006124">
    <property type="entry name" value="Metalloenzyme"/>
</dbReference>
<dbReference type="NCBIfam" id="TIGR01307">
    <property type="entry name" value="pgm_bpd_ind"/>
    <property type="match status" value="1"/>
</dbReference>
<feature type="binding site" evidence="10 12">
    <location>
        <position position="331"/>
    </location>
    <ligand>
        <name>substrate</name>
    </ligand>
</feature>
<dbReference type="PANTHER" id="PTHR31637">
    <property type="entry name" value="2,3-BISPHOSPHOGLYCERATE-INDEPENDENT PHOSPHOGLYCERATE MUTASE"/>
    <property type="match status" value="1"/>
</dbReference>
<evidence type="ECO:0000256" key="2">
    <source>
        <dbReference type="ARBA" id="ARBA00004798"/>
    </source>
</evidence>
<dbReference type="SUPFAM" id="SSF64158">
    <property type="entry name" value="2,3-Bisphosphoglycerate-independent phosphoglycerate mutase, substrate-binding domain"/>
    <property type="match status" value="1"/>
</dbReference>
<proteinExistence type="inferred from homology"/>
<feature type="domain" description="Metalloenzyme" evidence="14">
    <location>
        <begin position="5"/>
        <end position="496"/>
    </location>
</feature>
<evidence type="ECO:0000256" key="7">
    <source>
        <dbReference type="ARBA" id="ARBA00023211"/>
    </source>
</evidence>
<evidence type="ECO:0000313" key="16">
    <source>
        <dbReference type="EMBL" id="REG82654.1"/>
    </source>
</evidence>
<dbReference type="GO" id="GO:0004619">
    <property type="term" value="F:phosphoglycerate mutase activity"/>
    <property type="evidence" value="ECO:0007669"/>
    <property type="project" value="UniProtKB-UniRule"/>
</dbReference>
<accession>A0A3E0DIW8</accession>
<evidence type="ECO:0000259" key="15">
    <source>
        <dbReference type="Pfam" id="PF06415"/>
    </source>
</evidence>
<evidence type="ECO:0000256" key="4">
    <source>
        <dbReference type="ARBA" id="ARBA00012026"/>
    </source>
</evidence>
<feature type="binding site" evidence="10 13">
    <location>
        <position position="402"/>
    </location>
    <ligand>
        <name>Mn(2+)</name>
        <dbReference type="ChEBI" id="CHEBI:29035"/>
        <label>1</label>
    </ligand>
</feature>
<keyword evidence="5 10" id="KW-0479">Metal-binding</keyword>
<comment type="subunit">
    <text evidence="10">Monomer.</text>
</comment>
<dbReference type="PANTHER" id="PTHR31637:SF0">
    <property type="entry name" value="2,3-BISPHOSPHOGLYCERATE-INDEPENDENT PHOSPHOGLYCERATE MUTASE"/>
    <property type="match status" value="1"/>
</dbReference>
<dbReference type="RefSeq" id="WP_115898192.1">
    <property type="nucleotide sequence ID" value="NZ_QUNG01000008.1"/>
</dbReference>
<dbReference type="InterPro" id="IPR011258">
    <property type="entry name" value="BPG-indep_PGM_N"/>
</dbReference>
<dbReference type="GO" id="GO:0005829">
    <property type="term" value="C:cytosol"/>
    <property type="evidence" value="ECO:0007669"/>
    <property type="project" value="TreeGrafter"/>
</dbReference>
<dbReference type="FunFam" id="3.40.1450.10:FF:000001">
    <property type="entry name" value="2,3-bisphosphoglycerate-independent phosphoglycerate mutase"/>
    <property type="match status" value="1"/>
</dbReference>
<protein>
    <recommendedName>
        <fullName evidence="9 10">2,3-bisphosphoglycerate-independent phosphoglycerate mutase</fullName>
        <shortName evidence="10">BPG-independent PGAM</shortName>
        <shortName evidence="10">Phosphoglyceromutase</shortName>
        <shortName evidence="10">iPGM</shortName>
        <ecNumber evidence="4 10">5.4.2.12</ecNumber>
    </recommendedName>
</protein>
<comment type="caution">
    <text evidence="16">The sequence shown here is derived from an EMBL/GenBank/DDBJ whole genome shotgun (WGS) entry which is preliminary data.</text>
</comment>
<dbReference type="HAMAP" id="MF_01038">
    <property type="entry name" value="GpmI"/>
    <property type="match status" value="1"/>
</dbReference>
<feature type="binding site" evidence="10 13">
    <location>
        <position position="398"/>
    </location>
    <ligand>
        <name>Mn(2+)</name>
        <dbReference type="ChEBI" id="CHEBI:29035"/>
        <label>1</label>
    </ligand>
</feature>
<feature type="binding site" evidence="10 13">
    <location>
        <position position="12"/>
    </location>
    <ligand>
        <name>Mn(2+)</name>
        <dbReference type="ChEBI" id="CHEBI:29035"/>
        <label>2</label>
    </ligand>
</feature>
<comment type="cofactor">
    <cofactor evidence="10">
        <name>Mn(2+)</name>
        <dbReference type="ChEBI" id="CHEBI:29035"/>
    </cofactor>
    <text evidence="10">Binds 2 manganese ions per subunit.</text>
</comment>
<evidence type="ECO:0000256" key="5">
    <source>
        <dbReference type="ARBA" id="ARBA00022723"/>
    </source>
</evidence>
<dbReference type="PIRSF" id="PIRSF001492">
    <property type="entry name" value="IPGAM"/>
    <property type="match status" value="1"/>
</dbReference>
<dbReference type="Gene3D" id="3.40.720.10">
    <property type="entry name" value="Alkaline Phosphatase, subunit A"/>
    <property type="match status" value="1"/>
</dbReference>
<organism evidence="16 17">
    <name type="scientific">Marinomonas pollencensis</name>
    <dbReference type="NCBI Taxonomy" id="491954"/>
    <lineage>
        <taxon>Bacteria</taxon>
        <taxon>Pseudomonadati</taxon>
        <taxon>Pseudomonadota</taxon>
        <taxon>Gammaproteobacteria</taxon>
        <taxon>Oceanospirillales</taxon>
        <taxon>Oceanospirillaceae</taxon>
        <taxon>Marinomonas</taxon>
    </lineage>
</organism>
<evidence type="ECO:0000256" key="8">
    <source>
        <dbReference type="ARBA" id="ARBA00023235"/>
    </source>
</evidence>
<feature type="binding site" evidence="10 12">
    <location>
        <begin position="257"/>
        <end position="260"/>
    </location>
    <ligand>
        <name>substrate</name>
    </ligand>
</feature>
<evidence type="ECO:0000259" key="14">
    <source>
        <dbReference type="Pfam" id="PF01676"/>
    </source>
</evidence>
<dbReference type="InterPro" id="IPR017850">
    <property type="entry name" value="Alkaline_phosphatase_core_sf"/>
</dbReference>
<dbReference type="UniPathway" id="UPA00109">
    <property type="reaction ID" value="UER00186"/>
</dbReference>
<dbReference type="EC" id="5.4.2.12" evidence="4 10"/>
<feature type="binding site" evidence="10 12">
    <location>
        <position position="123"/>
    </location>
    <ligand>
        <name>substrate</name>
    </ligand>
</feature>
<feature type="binding site" evidence="10 12">
    <location>
        <position position="191"/>
    </location>
    <ligand>
        <name>substrate</name>
    </ligand>
</feature>
<feature type="binding site" evidence="10 12">
    <location>
        <begin position="153"/>
        <end position="154"/>
    </location>
    <ligand>
        <name>substrate</name>
    </ligand>
</feature>
<evidence type="ECO:0000256" key="9">
    <source>
        <dbReference type="ARBA" id="ARBA00071648"/>
    </source>
</evidence>
<dbReference type="GO" id="GO:0006096">
    <property type="term" value="P:glycolytic process"/>
    <property type="evidence" value="ECO:0007669"/>
    <property type="project" value="UniProtKB-UniRule"/>
</dbReference>
<evidence type="ECO:0000256" key="13">
    <source>
        <dbReference type="PIRSR" id="PIRSR001492-3"/>
    </source>
</evidence>
<dbReference type="Pfam" id="PF06415">
    <property type="entry name" value="iPGM_N"/>
    <property type="match status" value="1"/>
</dbReference>
<keyword evidence="6 10" id="KW-0324">Glycolysis</keyword>
<comment type="catalytic activity">
    <reaction evidence="1 10">
        <text>(2R)-2-phosphoglycerate = (2R)-3-phosphoglycerate</text>
        <dbReference type="Rhea" id="RHEA:15901"/>
        <dbReference type="ChEBI" id="CHEBI:58272"/>
        <dbReference type="ChEBI" id="CHEBI:58289"/>
        <dbReference type="EC" id="5.4.2.12"/>
    </reaction>
</comment>
<feature type="active site" description="Phosphoserine intermediate" evidence="10 11">
    <location>
        <position position="62"/>
    </location>
</feature>
<feature type="binding site" evidence="10 13">
    <location>
        <position position="458"/>
    </location>
    <ligand>
        <name>Mn(2+)</name>
        <dbReference type="ChEBI" id="CHEBI:29035"/>
        <label>1</label>
    </ligand>
</feature>
<keyword evidence="7 10" id="KW-0464">Manganese</keyword>
<dbReference type="Proteomes" id="UP000256542">
    <property type="component" value="Unassembled WGS sequence"/>
</dbReference>
<dbReference type="SUPFAM" id="SSF53649">
    <property type="entry name" value="Alkaline phosphatase-like"/>
    <property type="match status" value="1"/>
</dbReference>
<comment type="function">
    <text evidence="10">Catalyzes the interconversion of 2-phosphoglycerate and 3-phosphoglycerate.</text>
</comment>
<dbReference type="Gene3D" id="3.40.1450.10">
    <property type="entry name" value="BPG-independent phosphoglycerate mutase, domain B"/>
    <property type="match status" value="1"/>
</dbReference>
<dbReference type="InterPro" id="IPR005995">
    <property type="entry name" value="Pgm_bpd_ind"/>
</dbReference>
<dbReference type="OrthoDB" id="9800863at2"/>
<dbReference type="InterPro" id="IPR036646">
    <property type="entry name" value="PGAM_B_sf"/>
</dbReference>
<evidence type="ECO:0000256" key="3">
    <source>
        <dbReference type="ARBA" id="ARBA00008819"/>
    </source>
</evidence>
<feature type="binding site" evidence="10 12">
    <location>
        <position position="185"/>
    </location>
    <ligand>
        <name>substrate</name>
    </ligand>
</feature>
<comment type="pathway">
    <text evidence="2 10">Carbohydrate degradation; glycolysis; pyruvate from D-glyceraldehyde 3-phosphate: step 3/5.</text>
</comment>
<evidence type="ECO:0000313" key="17">
    <source>
        <dbReference type="Proteomes" id="UP000256542"/>
    </source>
</evidence>
<dbReference type="AlphaFoldDB" id="A0A3E0DIW8"/>
<evidence type="ECO:0000256" key="12">
    <source>
        <dbReference type="PIRSR" id="PIRSR001492-2"/>
    </source>
</evidence>
<dbReference type="Pfam" id="PF01676">
    <property type="entry name" value="Metalloenzyme"/>
    <property type="match status" value="1"/>
</dbReference>
<name>A0A3E0DIW8_9GAMM</name>
<feature type="binding site" evidence="10 13">
    <location>
        <position position="439"/>
    </location>
    <ligand>
        <name>Mn(2+)</name>
        <dbReference type="ChEBI" id="CHEBI:29035"/>
        <label>2</label>
    </ligand>
</feature>
<sequence>MNKKTTALFILDGWGYSETSQSNAITAANTPNWDRLWENRAHTLIKTSGLAVGLPEGQMGNSEVGHMNLGAGRVVYQNFTRIGKAISDGSFFENDALVGAVDKAVSAGKAVHILGLLSNGGVHSHHEQIMAMCELAVKRGAKAVYVHGFTDGRDTPPRSAQTPIAELSAKLTELGVGKIASLTGRYFAMDRDNRWDRVQTAYDAIVLGKGEYQAATAEQAIQAAYERDENDEFVKATVIGEPVAVEDGDAIIFANFRPDRARQLTRAFTEAEFSGFERKAHPAYAAFVTFTEYAADIAADVAFPPLALSNTLGEILSKSGKKQLRIAETEKYAHVTFFFNGGEEAVFDGEERELIPSPNVATYDLQPEMSAPEVTDKLVEVIEAGKYDTIICNFANGDMVGHSGVFDAAVKAVEAVDACLGRILSALKVNGGQCLITADHGNVEQMLSNDGSQPLTSHTIGPVPLVLFSPTPGLALKEGSLCDIAPTLLDMMGMEKPEEMSGVSLLTRQ</sequence>
<evidence type="ECO:0000256" key="11">
    <source>
        <dbReference type="PIRSR" id="PIRSR001492-1"/>
    </source>
</evidence>
<feature type="domain" description="BPG-independent PGAM N-terminal" evidence="15">
    <location>
        <begin position="82"/>
        <end position="294"/>
    </location>
</feature>
<feature type="binding site" evidence="10 13">
    <location>
        <position position="62"/>
    </location>
    <ligand>
        <name>Mn(2+)</name>
        <dbReference type="ChEBI" id="CHEBI:29035"/>
        <label>2</label>
    </ligand>
</feature>
<evidence type="ECO:0000256" key="6">
    <source>
        <dbReference type="ARBA" id="ARBA00023152"/>
    </source>
</evidence>
<evidence type="ECO:0000256" key="10">
    <source>
        <dbReference type="HAMAP-Rule" id="MF_01038"/>
    </source>
</evidence>
<reference evidence="16 17" key="1">
    <citation type="submission" date="2018-08" db="EMBL/GenBank/DDBJ databases">
        <title>Genomic Encyclopedia of Type Strains, Phase III (KMG-III): the genomes of soil and plant-associated and newly described type strains.</title>
        <authorList>
            <person name="Whitman W."/>
        </authorList>
    </citation>
    <scope>NUCLEOTIDE SEQUENCE [LARGE SCALE GENOMIC DNA]</scope>
    <source>
        <strain evidence="16 17">CECT 7375</strain>
    </source>
</reference>